<dbReference type="PANTHER" id="PTHR23502">
    <property type="entry name" value="MAJOR FACILITATOR SUPERFAMILY"/>
    <property type="match status" value="1"/>
</dbReference>
<evidence type="ECO:0000256" key="5">
    <source>
        <dbReference type="SAM" id="Phobius"/>
    </source>
</evidence>
<proteinExistence type="predicted"/>
<organism evidence="6 7">
    <name type="scientific">Aspergillus keveii</name>
    <dbReference type="NCBI Taxonomy" id="714993"/>
    <lineage>
        <taxon>Eukaryota</taxon>
        <taxon>Fungi</taxon>
        <taxon>Dikarya</taxon>
        <taxon>Ascomycota</taxon>
        <taxon>Pezizomycotina</taxon>
        <taxon>Eurotiomycetes</taxon>
        <taxon>Eurotiomycetidae</taxon>
        <taxon>Eurotiales</taxon>
        <taxon>Aspergillaceae</taxon>
        <taxon>Aspergillus</taxon>
        <taxon>Aspergillus subgen. Nidulantes</taxon>
    </lineage>
</organism>
<evidence type="ECO:0000256" key="3">
    <source>
        <dbReference type="ARBA" id="ARBA00022989"/>
    </source>
</evidence>
<dbReference type="Gene3D" id="1.20.1720.10">
    <property type="entry name" value="Multidrug resistance protein D"/>
    <property type="match status" value="1"/>
</dbReference>
<dbReference type="PANTHER" id="PTHR23502:SF7">
    <property type="entry name" value="DRUG_PROTON ANTIPORTER YHK8-RELATED"/>
    <property type="match status" value="1"/>
</dbReference>
<comment type="caution">
    <text evidence="6">The sequence shown here is derived from an EMBL/GenBank/DDBJ whole genome shotgun (WGS) entry which is preliminary data.</text>
</comment>
<feature type="transmembrane region" description="Helical" evidence="5">
    <location>
        <begin position="74"/>
        <end position="96"/>
    </location>
</feature>
<feature type="transmembrane region" description="Helical" evidence="5">
    <location>
        <begin position="108"/>
        <end position="125"/>
    </location>
</feature>
<evidence type="ECO:0000313" key="6">
    <source>
        <dbReference type="EMBL" id="KAL2795335.1"/>
    </source>
</evidence>
<gene>
    <name evidence="6" type="ORF">BJX66DRAFT_324797</name>
</gene>
<dbReference type="EMBL" id="JBFTWV010000036">
    <property type="protein sequence ID" value="KAL2795335.1"/>
    <property type="molecule type" value="Genomic_DNA"/>
</dbReference>
<name>A0ABR4G8I1_9EURO</name>
<feature type="transmembrane region" description="Helical" evidence="5">
    <location>
        <begin position="209"/>
        <end position="229"/>
    </location>
</feature>
<dbReference type="Pfam" id="PF07690">
    <property type="entry name" value="MFS_1"/>
    <property type="match status" value="1"/>
</dbReference>
<feature type="transmembrane region" description="Helical" evidence="5">
    <location>
        <begin position="303"/>
        <end position="322"/>
    </location>
</feature>
<evidence type="ECO:0000256" key="1">
    <source>
        <dbReference type="ARBA" id="ARBA00004141"/>
    </source>
</evidence>
<protein>
    <submittedName>
        <fullName evidence="6">Major facilitator superfamily domain-containing protein</fullName>
    </submittedName>
</protein>
<dbReference type="InterPro" id="IPR036259">
    <property type="entry name" value="MFS_trans_sf"/>
</dbReference>
<comment type="subcellular location">
    <subcellularLocation>
        <location evidence="1">Membrane</location>
        <topology evidence="1">Multi-pass membrane protein</topology>
    </subcellularLocation>
</comment>
<sequence>MALKRKWAIVILVSSTTVCTCVASSIYTATYDQITVKIGCSRNVATPGLSLYHAVLGWGPIVMSPLFEFYGRRPIYLVSLPFFVMFLIPCAAAHNIETMIVGRLLDGLVGAALASVAGATVGDLFNGNTLHTSMLVYTASPFTGASLGPVLGGLINPWASCLQSTLVKRLVPETYQPVLLHKRALKMPPIEKLDRSILKTVLRSRYRPFMLLLLEPMCLNLCLLSAFALRVRYLFFDAFGVVFSNIYSLNLWQTGLAFLDLVVGMVLAVNCLPPAVLGAPLVTIGLLTATPSIPWIVPTIGSAIFGTGMILVFQGVFAFLVYRYLIPWNGAETADNVYNDGNSVFIGVLVNNGLLYGSAWLGATPIYYIEVMTTTGNWSDVFFVRRSQYRRPTGGAEIAALSRIIKGFPVVFLK</sequence>
<feature type="transmembrane region" description="Helical" evidence="5">
    <location>
        <begin position="7"/>
        <end position="29"/>
    </location>
</feature>
<reference evidence="6 7" key="1">
    <citation type="submission" date="2024-07" db="EMBL/GenBank/DDBJ databases">
        <title>Section-level genome sequencing and comparative genomics of Aspergillus sections Usti and Cavernicolus.</title>
        <authorList>
            <consortium name="Lawrence Berkeley National Laboratory"/>
            <person name="Nybo J.L."/>
            <person name="Vesth T.C."/>
            <person name="Theobald S."/>
            <person name="Frisvad J.C."/>
            <person name="Larsen T.O."/>
            <person name="Kjaerboelling I."/>
            <person name="Rothschild-Mancinelli K."/>
            <person name="Lyhne E.K."/>
            <person name="Kogle M.E."/>
            <person name="Barry K."/>
            <person name="Clum A."/>
            <person name="Na H."/>
            <person name="Ledsgaard L."/>
            <person name="Lin J."/>
            <person name="Lipzen A."/>
            <person name="Kuo A."/>
            <person name="Riley R."/>
            <person name="Mondo S."/>
            <person name="Labutti K."/>
            <person name="Haridas S."/>
            <person name="Pangalinan J."/>
            <person name="Salamov A.A."/>
            <person name="Simmons B.A."/>
            <person name="Magnuson J.K."/>
            <person name="Chen J."/>
            <person name="Drula E."/>
            <person name="Henrissat B."/>
            <person name="Wiebenga A."/>
            <person name="Lubbers R.J."/>
            <person name="Gomes A.C."/>
            <person name="Makela M.R."/>
            <person name="Stajich J."/>
            <person name="Grigoriev I.V."/>
            <person name="Mortensen U.H."/>
            <person name="De Vries R.P."/>
            <person name="Baker S.E."/>
            <person name="Andersen M.R."/>
        </authorList>
    </citation>
    <scope>NUCLEOTIDE SEQUENCE [LARGE SCALE GENOMIC DNA]</scope>
    <source>
        <strain evidence="6 7">CBS 209.92</strain>
    </source>
</reference>
<evidence type="ECO:0000256" key="4">
    <source>
        <dbReference type="ARBA" id="ARBA00023136"/>
    </source>
</evidence>
<keyword evidence="3 5" id="KW-1133">Transmembrane helix</keyword>
<feature type="transmembrane region" description="Helical" evidence="5">
    <location>
        <begin position="249"/>
        <end position="269"/>
    </location>
</feature>
<accession>A0ABR4G8I1</accession>
<evidence type="ECO:0000256" key="2">
    <source>
        <dbReference type="ARBA" id="ARBA00022692"/>
    </source>
</evidence>
<evidence type="ECO:0000313" key="7">
    <source>
        <dbReference type="Proteomes" id="UP001610563"/>
    </source>
</evidence>
<dbReference type="Proteomes" id="UP001610563">
    <property type="component" value="Unassembled WGS sequence"/>
</dbReference>
<dbReference type="InterPro" id="IPR011701">
    <property type="entry name" value="MFS"/>
</dbReference>
<keyword evidence="2 5" id="KW-0812">Transmembrane</keyword>
<keyword evidence="7" id="KW-1185">Reference proteome</keyword>
<dbReference type="SUPFAM" id="SSF103473">
    <property type="entry name" value="MFS general substrate transporter"/>
    <property type="match status" value="1"/>
</dbReference>
<keyword evidence="4 5" id="KW-0472">Membrane</keyword>
<feature type="transmembrane region" description="Helical" evidence="5">
    <location>
        <begin position="276"/>
        <end position="297"/>
    </location>
</feature>